<dbReference type="Gene3D" id="1.20.1070.10">
    <property type="entry name" value="Rhodopsin 7-helix transmembrane proteins"/>
    <property type="match status" value="1"/>
</dbReference>
<evidence type="ECO:0000313" key="9">
    <source>
        <dbReference type="Proteomes" id="UP000829354"/>
    </source>
</evidence>
<comment type="subcellular location">
    <subcellularLocation>
        <location evidence="1">Cell membrane</location>
        <topology evidence="1">Multi-pass membrane protein</topology>
    </subcellularLocation>
</comment>
<evidence type="ECO:0000313" key="8">
    <source>
        <dbReference type="EMBL" id="UMM41512.1"/>
    </source>
</evidence>
<keyword evidence="6" id="KW-0807">Transducer</keyword>
<keyword evidence="7" id="KW-0812">Transmembrane</keyword>
<evidence type="ECO:0000256" key="5">
    <source>
        <dbReference type="ARBA" id="ARBA00023180"/>
    </source>
</evidence>
<dbReference type="EMBL" id="CP092625">
    <property type="protein sequence ID" value="UMM41512.1"/>
    <property type="molecule type" value="Genomic_DNA"/>
</dbReference>
<feature type="transmembrane region" description="Helical" evidence="7">
    <location>
        <begin position="102"/>
        <end position="122"/>
    </location>
</feature>
<dbReference type="GO" id="GO:0004930">
    <property type="term" value="F:G protein-coupled receptor activity"/>
    <property type="evidence" value="ECO:0007669"/>
    <property type="project" value="UniProtKB-KW"/>
</dbReference>
<feature type="transmembrane region" description="Helical" evidence="7">
    <location>
        <begin position="6"/>
        <end position="28"/>
    </location>
</feature>
<dbReference type="PANTHER" id="PTHR24246">
    <property type="entry name" value="OLFACTORY RECEPTOR AND ADENOSINE RECEPTOR"/>
    <property type="match status" value="1"/>
</dbReference>
<organism evidence="8 9">
    <name type="scientific">Caenorhabditis briggsae</name>
    <dbReference type="NCBI Taxonomy" id="6238"/>
    <lineage>
        <taxon>Eukaryota</taxon>
        <taxon>Metazoa</taxon>
        <taxon>Ecdysozoa</taxon>
        <taxon>Nematoda</taxon>
        <taxon>Chromadorea</taxon>
        <taxon>Rhabditida</taxon>
        <taxon>Rhabditina</taxon>
        <taxon>Rhabditomorpha</taxon>
        <taxon>Rhabditoidea</taxon>
        <taxon>Rhabditidae</taxon>
        <taxon>Peloderinae</taxon>
        <taxon>Caenorhabditis</taxon>
    </lineage>
</organism>
<feature type="transmembrane region" description="Helical" evidence="7">
    <location>
        <begin position="250"/>
        <end position="270"/>
    </location>
</feature>
<keyword evidence="2" id="KW-1003">Cell membrane</keyword>
<feature type="transmembrane region" description="Helical" evidence="7">
    <location>
        <begin position="40"/>
        <end position="61"/>
    </location>
</feature>
<dbReference type="PANTHER" id="PTHR24246:SF27">
    <property type="entry name" value="ADENOSINE RECEPTOR, ISOFORM A"/>
    <property type="match status" value="1"/>
</dbReference>
<protein>
    <submittedName>
        <fullName evidence="8">Uncharacterized protein</fullName>
    </submittedName>
</protein>
<evidence type="ECO:0000256" key="2">
    <source>
        <dbReference type="ARBA" id="ARBA00022475"/>
    </source>
</evidence>
<evidence type="ECO:0000256" key="3">
    <source>
        <dbReference type="ARBA" id="ARBA00023040"/>
    </source>
</evidence>
<feature type="transmembrane region" description="Helical" evidence="7">
    <location>
        <begin position="162"/>
        <end position="183"/>
    </location>
</feature>
<evidence type="ECO:0000256" key="4">
    <source>
        <dbReference type="ARBA" id="ARBA00023170"/>
    </source>
</evidence>
<evidence type="ECO:0000256" key="1">
    <source>
        <dbReference type="ARBA" id="ARBA00004651"/>
    </source>
</evidence>
<keyword evidence="3" id="KW-0297">G-protein coupled receptor</keyword>
<feature type="transmembrane region" description="Helical" evidence="7">
    <location>
        <begin position="134"/>
        <end position="156"/>
    </location>
</feature>
<keyword evidence="5" id="KW-0325">Glycoprotein</keyword>
<keyword evidence="9" id="KW-1185">Reference proteome</keyword>
<dbReference type="SUPFAM" id="SSF81321">
    <property type="entry name" value="Family A G protein-coupled receptor-like"/>
    <property type="match status" value="1"/>
</dbReference>
<evidence type="ECO:0000256" key="6">
    <source>
        <dbReference type="ARBA" id="ARBA00023224"/>
    </source>
</evidence>
<proteinExistence type="predicted"/>
<evidence type="ECO:0000256" key="7">
    <source>
        <dbReference type="SAM" id="Phobius"/>
    </source>
</evidence>
<name>A0AAE9FF18_CAEBR</name>
<dbReference type="GO" id="GO:0005886">
    <property type="term" value="C:plasma membrane"/>
    <property type="evidence" value="ECO:0007669"/>
    <property type="project" value="UniProtKB-SubCell"/>
</dbReference>
<reference evidence="8 9" key="1">
    <citation type="submission" date="2022-04" db="EMBL/GenBank/DDBJ databases">
        <title>Chromosome-level reference genomes for two strains of Caenorhabditis briggsae: an improved platform for comparative genomics.</title>
        <authorList>
            <person name="Stevens L."/>
            <person name="Andersen E."/>
        </authorList>
    </citation>
    <scope>NUCLEOTIDE SEQUENCE [LARGE SCALE GENOMIC DNA]</scope>
    <source>
        <strain evidence="8">VX34</strain>
        <tissue evidence="8">Whole-organism</tissue>
    </source>
</reference>
<dbReference type="Proteomes" id="UP000829354">
    <property type="component" value="Chromosome X"/>
</dbReference>
<sequence>MMWLWTSSLNFVLAILQLGFNLLVLIAVASDRRLHTNIHLLSTSLWVCNSITAIVTIFFSLNPSQCLEVPCFQHQQLPKQLVDMKSRSFAELEKFPALTTAILLNSTISLLTLLTIGFVHALARHNYHLSRSQLSRLIGSTWLLVTLLLLSDFFLIRLSRSFVLAVPFHLALLSVFLVLNLIIHPLNLIQLIISQRLNPENLQENSHTVRLKKDCATASLWLLLNSLSFIIIFMMVAWESKEKDQNNSIMGIEVAAFSVHCVANPLIAVIRDRQLERSLSRIIMRNKRPRTNHEEDLIIALMRDPPPPYTE</sequence>
<gene>
    <name evidence="8" type="ORF">L5515_017745</name>
</gene>
<keyword evidence="7" id="KW-1133">Transmembrane helix</keyword>
<keyword evidence="7" id="KW-0472">Membrane</keyword>
<feature type="transmembrane region" description="Helical" evidence="7">
    <location>
        <begin position="220"/>
        <end position="238"/>
    </location>
</feature>
<dbReference type="AlphaFoldDB" id="A0AAE9FF18"/>
<accession>A0AAE9FF18</accession>
<keyword evidence="4" id="KW-0675">Receptor</keyword>